<keyword evidence="2" id="KW-1185">Reference proteome</keyword>
<proteinExistence type="predicted"/>
<evidence type="ECO:0000313" key="1">
    <source>
        <dbReference type="EMBL" id="KAG0150662.1"/>
    </source>
</evidence>
<sequence>MADTQFWWSETNGRWAAIEQLERTHQCNRGCKALSLPPMPVYPVDPGPCPIGLRPLVGSAPNAGTQV</sequence>
<dbReference type="Gene3D" id="3.20.200.10">
    <property type="entry name" value="MHCK/EF2 kinase"/>
    <property type="match status" value="1"/>
</dbReference>
<dbReference type="Proteomes" id="UP000886653">
    <property type="component" value="Unassembled WGS sequence"/>
</dbReference>
<reference evidence="1" key="1">
    <citation type="submission" date="2013-11" db="EMBL/GenBank/DDBJ databases">
        <title>Genome sequence of the fusiform rust pathogen reveals effectors for host alternation and coevolution with pine.</title>
        <authorList>
            <consortium name="DOE Joint Genome Institute"/>
            <person name="Smith K."/>
            <person name="Pendleton A."/>
            <person name="Kubisiak T."/>
            <person name="Anderson C."/>
            <person name="Salamov A."/>
            <person name="Aerts A."/>
            <person name="Riley R."/>
            <person name="Clum A."/>
            <person name="Lindquist E."/>
            <person name="Ence D."/>
            <person name="Campbell M."/>
            <person name="Kronenberg Z."/>
            <person name="Feau N."/>
            <person name="Dhillon B."/>
            <person name="Hamelin R."/>
            <person name="Burleigh J."/>
            <person name="Smith J."/>
            <person name="Yandell M."/>
            <person name="Nelson C."/>
            <person name="Grigoriev I."/>
            <person name="Davis J."/>
        </authorList>
    </citation>
    <scope>NUCLEOTIDE SEQUENCE</scope>
    <source>
        <strain evidence="1">G11</strain>
    </source>
</reference>
<dbReference type="EMBL" id="MU167218">
    <property type="protein sequence ID" value="KAG0150662.1"/>
    <property type="molecule type" value="Genomic_DNA"/>
</dbReference>
<dbReference type="AlphaFoldDB" id="A0A9P6NUM3"/>
<comment type="caution">
    <text evidence="1">The sequence shown here is derived from an EMBL/GenBank/DDBJ whole genome shotgun (WGS) entry which is preliminary data.</text>
</comment>
<evidence type="ECO:0000313" key="2">
    <source>
        <dbReference type="Proteomes" id="UP000886653"/>
    </source>
</evidence>
<gene>
    <name evidence="1" type="ORF">CROQUDRAFT_668525</name>
</gene>
<accession>A0A9P6NUM3</accession>
<protein>
    <submittedName>
        <fullName evidence="1">Uncharacterized protein</fullName>
    </submittedName>
</protein>
<name>A0A9P6NUM3_9BASI</name>
<organism evidence="1 2">
    <name type="scientific">Cronartium quercuum f. sp. fusiforme G11</name>
    <dbReference type="NCBI Taxonomy" id="708437"/>
    <lineage>
        <taxon>Eukaryota</taxon>
        <taxon>Fungi</taxon>
        <taxon>Dikarya</taxon>
        <taxon>Basidiomycota</taxon>
        <taxon>Pucciniomycotina</taxon>
        <taxon>Pucciniomycetes</taxon>
        <taxon>Pucciniales</taxon>
        <taxon>Coleosporiaceae</taxon>
        <taxon>Cronartium</taxon>
    </lineage>
</organism>